<dbReference type="InterPro" id="IPR055170">
    <property type="entry name" value="GFO_IDH_MocA-like_dom"/>
</dbReference>
<evidence type="ECO:0000259" key="4">
    <source>
        <dbReference type="Pfam" id="PF22725"/>
    </source>
</evidence>
<dbReference type="InterPro" id="IPR050984">
    <property type="entry name" value="Gfo/Idh/MocA_domain"/>
</dbReference>
<name>A0AB35U0T1_9FIRM</name>
<dbReference type="PANTHER" id="PTHR22604">
    <property type="entry name" value="OXIDOREDUCTASES"/>
    <property type="match status" value="1"/>
</dbReference>
<dbReference type="SUPFAM" id="SSF51735">
    <property type="entry name" value="NAD(P)-binding Rossmann-fold domains"/>
    <property type="match status" value="1"/>
</dbReference>
<feature type="domain" description="Gfo/Idh/MocA-like oxidoreductase N-terminal" evidence="3">
    <location>
        <begin position="9"/>
        <end position="125"/>
    </location>
</feature>
<evidence type="ECO:0000259" key="3">
    <source>
        <dbReference type="Pfam" id="PF01408"/>
    </source>
</evidence>
<dbReference type="GO" id="GO:0000166">
    <property type="term" value="F:nucleotide binding"/>
    <property type="evidence" value="ECO:0007669"/>
    <property type="project" value="InterPro"/>
</dbReference>
<gene>
    <name evidence="5" type="ORF">MOZ60_02590</name>
</gene>
<evidence type="ECO:0000256" key="1">
    <source>
        <dbReference type="ARBA" id="ARBA00010928"/>
    </source>
</evidence>
<evidence type="ECO:0000313" key="5">
    <source>
        <dbReference type="EMBL" id="MDX8418978.1"/>
    </source>
</evidence>
<feature type="domain" description="GFO/IDH/MocA-like oxidoreductase" evidence="4">
    <location>
        <begin position="145"/>
        <end position="249"/>
    </location>
</feature>
<dbReference type="PANTHER" id="PTHR22604:SF105">
    <property type="entry name" value="TRANS-1,2-DIHYDROBENZENE-1,2-DIOL DEHYDROGENASE"/>
    <property type="match status" value="1"/>
</dbReference>
<dbReference type="InterPro" id="IPR000683">
    <property type="entry name" value="Gfo/Idh/MocA-like_OxRdtase_N"/>
</dbReference>
<accession>A0AB35U0T1</accession>
<dbReference type="Proteomes" id="UP001286174">
    <property type="component" value="Unassembled WGS sequence"/>
</dbReference>
<sequence length="324" mass="35842">MIQNTILPVRWGIIGAGGIAHRFCASLTNFKDCQLYAIAGRNKAKMEAFQKEFPCDVIYTNFDALIQDENVDAIYLALPHFLHAAWAVKALQAHKPVLSEKPAVITTDEMKQVIQAARDSHTLYMEAMKTRFEPAYTAMKKHLSEIGDITQISAENSSVLPPALFGKGYHTSGKGSGCLLDGGCYLTALAIDLFPGLPQVELEDLVLKEGVDMFVRAKLAFHNGTAEIACGFDRDIPSHAVICGTKGSIAFAPAHRPDHFTVKTAEAEKTYQVPYENDDFHGEIAHFVQLLKEGKIESDVMSWDDSLRNMEVLEEISGCWRKHA</sequence>
<dbReference type="GO" id="GO:0016491">
    <property type="term" value="F:oxidoreductase activity"/>
    <property type="evidence" value="ECO:0007669"/>
    <property type="project" value="UniProtKB-KW"/>
</dbReference>
<dbReference type="Gene3D" id="3.30.360.10">
    <property type="entry name" value="Dihydrodipicolinate Reductase, domain 2"/>
    <property type="match status" value="1"/>
</dbReference>
<keyword evidence="2" id="KW-0560">Oxidoreductase</keyword>
<evidence type="ECO:0000256" key="2">
    <source>
        <dbReference type="ARBA" id="ARBA00023002"/>
    </source>
</evidence>
<dbReference type="SUPFAM" id="SSF55347">
    <property type="entry name" value="Glyceraldehyde-3-phosphate dehydrogenase-like, C-terminal domain"/>
    <property type="match status" value="1"/>
</dbReference>
<protein>
    <submittedName>
        <fullName evidence="5">Gfo/Idh/MocA family oxidoreductase</fullName>
    </submittedName>
</protein>
<organism evidence="5 6">
    <name type="scientific">Grylomicrobium aquisgranensis</name>
    <dbReference type="NCBI Taxonomy" id="2926318"/>
    <lineage>
        <taxon>Bacteria</taxon>
        <taxon>Bacillati</taxon>
        <taxon>Bacillota</taxon>
        <taxon>Erysipelotrichia</taxon>
        <taxon>Erysipelotrichales</taxon>
        <taxon>Erysipelotrichaceae</taxon>
        <taxon>Grylomicrobium</taxon>
    </lineage>
</organism>
<reference evidence="5 6" key="1">
    <citation type="submission" date="2022-03" db="EMBL/GenBank/DDBJ databases">
        <title>Novel taxa within the pig intestine.</title>
        <authorList>
            <person name="Wylensek D."/>
            <person name="Bishof K."/>
            <person name="Afrizal A."/>
            <person name="Clavel T."/>
        </authorList>
    </citation>
    <scope>NUCLEOTIDE SEQUENCE [LARGE SCALE GENOMIC DNA]</scope>
    <source>
        <strain evidence="5 6">CLA-KB-P133</strain>
    </source>
</reference>
<comment type="similarity">
    <text evidence="1">Belongs to the Gfo/Idh/MocA family.</text>
</comment>
<dbReference type="Gene3D" id="3.40.50.720">
    <property type="entry name" value="NAD(P)-binding Rossmann-like Domain"/>
    <property type="match status" value="1"/>
</dbReference>
<dbReference type="EMBL" id="JALBUR010000003">
    <property type="protein sequence ID" value="MDX8418978.1"/>
    <property type="molecule type" value="Genomic_DNA"/>
</dbReference>
<evidence type="ECO:0000313" key="6">
    <source>
        <dbReference type="Proteomes" id="UP001286174"/>
    </source>
</evidence>
<proteinExistence type="inferred from homology"/>
<dbReference type="Pfam" id="PF22725">
    <property type="entry name" value="GFO_IDH_MocA_C3"/>
    <property type="match status" value="1"/>
</dbReference>
<dbReference type="RefSeq" id="WP_370595538.1">
    <property type="nucleotide sequence ID" value="NZ_JALBUR010000003.1"/>
</dbReference>
<dbReference type="AlphaFoldDB" id="A0AB35U0T1"/>
<keyword evidence="6" id="KW-1185">Reference proteome</keyword>
<dbReference type="Pfam" id="PF01408">
    <property type="entry name" value="GFO_IDH_MocA"/>
    <property type="match status" value="1"/>
</dbReference>
<comment type="caution">
    <text evidence="5">The sequence shown here is derived from an EMBL/GenBank/DDBJ whole genome shotgun (WGS) entry which is preliminary data.</text>
</comment>
<dbReference type="InterPro" id="IPR036291">
    <property type="entry name" value="NAD(P)-bd_dom_sf"/>
</dbReference>